<proteinExistence type="predicted"/>
<accession>A0A1G9DWH2</accession>
<evidence type="ECO:0000313" key="3">
    <source>
        <dbReference type="Proteomes" id="UP000198525"/>
    </source>
</evidence>
<dbReference type="AlphaFoldDB" id="A0A1G9DWH2"/>
<feature type="coiled-coil region" evidence="1">
    <location>
        <begin position="84"/>
        <end position="111"/>
    </location>
</feature>
<dbReference type="STRING" id="376427.SAMN04487954_12334"/>
<reference evidence="2 3" key="1">
    <citation type="submission" date="2016-10" db="EMBL/GenBank/DDBJ databases">
        <authorList>
            <person name="de Groot N.N."/>
        </authorList>
    </citation>
    <scope>NUCLEOTIDE SEQUENCE [LARGE SCALE GENOMIC DNA]</scope>
    <source>
        <strain evidence="2 3">CGMCC 1.6133</strain>
    </source>
</reference>
<evidence type="ECO:0000256" key="1">
    <source>
        <dbReference type="SAM" id="Coils"/>
    </source>
</evidence>
<keyword evidence="3" id="KW-1185">Reference proteome</keyword>
<gene>
    <name evidence="2" type="ORF">SAMN04487954_12334</name>
</gene>
<organism evidence="2 3">
    <name type="scientific">Billgrantia gudaonensis</name>
    <dbReference type="NCBI Taxonomy" id="376427"/>
    <lineage>
        <taxon>Bacteria</taxon>
        <taxon>Pseudomonadati</taxon>
        <taxon>Pseudomonadota</taxon>
        <taxon>Gammaproteobacteria</taxon>
        <taxon>Oceanospirillales</taxon>
        <taxon>Halomonadaceae</taxon>
        <taxon>Billgrantia</taxon>
    </lineage>
</organism>
<dbReference type="Proteomes" id="UP000198525">
    <property type="component" value="Unassembled WGS sequence"/>
</dbReference>
<protein>
    <submittedName>
        <fullName evidence="2">Uncharacterized protein</fullName>
    </submittedName>
</protein>
<dbReference type="EMBL" id="FNES01000023">
    <property type="protein sequence ID" value="SDK68213.1"/>
    <property type="molecule type" value="Genomic_DNA"/>
</dbReference>
<keyword evidence="1" id="KW-0175">Coiled coil</keyword>
<sequence>MAQREPSMFERHLQTAIQLTLVALLAWAGLKLVTLGEHTAVLRERLVYQGEQIESLRRELREWSELYYRKTDADREIGSLRDNVRRTNEHVTELDDRVAELNDRITDLEKTP</sequence>
<name>A0A1G9DWH2_9GAMM</name>
<evidence type="ECO:0000313" key="2">
    <source>
        <dbReference type="EMBL" id="SDK68213.1"/>
    </source>
</evidence>